<evidence type="ECO:0000256" key="1">
    <source>
        <dbReference type="SAM" id="SignalP"/>
    </source>
</evidence>
<reference evidence="2 3" key="1">
    <citation type="submission" date="2021-04" db="EMBL/GenBank/DDBJ databases">
        <authorList>
            <person name="Bliznina A."/>
        </authorList>
    </citation>
    <scope>NUCLEOTIDE SEQUENCE [LARGE SCALE GENOMIC DNA]</scope>
</reference>
<dbReference type="Gene3D" id="2.120.10.80">
    <property type="entry name" value="Kelch-type beta propeller"/>
    <property type="match status" value="1"/>
</dbReference>
<accession>A0ABN7STJ6</accession>
<dbReference type="SUPFAM" id="SSF50965">
    <property type="entry name" value="Galactose oxidase, central domain"/>
    <property type="match status" value="1"/>
</dbReference>
<keyword evidence="1" id="KW-0732">Signal</keyword>
<protein>
    <submittedName>
        <fullName evidence="2">Oidioi.mRNA.OKI2018_I69.chr1.g931.t1.cds</fullName>
    </submittedName>
</protein>
<dbReference type="Proteomes" id="UP001158576">
    <property type="component" value="Chromosome 1"/>
</dbReference>
<feature type="chain" id="PRO_5046653231" evidence="1">
    <location>
        <begin position="22"/>
        <end position="437"/>
    </location>
</feature>
<proteinExistence type="predicted"/>
<dbReference type="InterPro" id="IPR011043">
    <property type="entry name" value="Gal_Oxase/kelch_b-propeller"/>
</dbReference>
<sequence>MYFAWILLISSFEAFRPKPRADCPDEDLALTCDSYCYKDFVECKDSCLSSGCERECLATYTDCYEVCPCFSKCPLGCADCDNSICSCVSPQENNSLYKQCIDEASTEFTGCVKNCTASPTCYENCFSGFMKESEKCPCNAKCELGCPCDDGYKCQPFITAICQYSSNHFGYVMSADGHYKEDRFYNRSYPFLHRAGHALLNGQMMIFGGDQDSKKIGRIDGCDLVDTGKRLINNFYSYYGALVTVPEVHEETILCEGYNGKSCESFDGSVSLAISETKEQHQYSCMALYENQALIIAGSYTNGTEVLSVSGWQSEAEHPEGDLYGLSCASVDGGVLTIGGYSGGYKKTVYLFKNEQWTLVGELKNNFYFGSMMMFDDYFIAFDGYGDYQVERAEWNGTHVTSSQTLSSHEVGCYRPIVFESDPDQCSQFCSNDFCYV</sequence>
<keyword evidence="3" id="KW-1185">Reference proteome</keyword>
<evidence type="ECO:0000313" key="2">
    <source>
        <dbReference type="EMBL" id="CAG5103778.1"/>
    </source>
</evidence>
<evidence type="ECO:0000313" key="3">
    <source>
        <dbReference type="Proteomes" id="UP001158576"/>
    </source>
</evidence>
<organism evidence="2 3">
    <name type="scientific">Oikopleura dioica</name>
    <name type="common">Tunicate</name>
    <dbReference type="NCBI Taxonomy" id="34765"/>
    <lineage>
        <taxon>Eukaryota</taxon>
        <taxon>Metazoa</taxon>
        <taxon>Chordata</taxon>
        <taxon>Tunicata</taxon>
        <taxon>Appendicularia</taxon>
        <taxon>Copelata</taxon>
        <taxon>Oikopleuridae</taxon>
        <taxon>Oikopleura</taxon>
    </lineage>
</organism>
<dbReference type="InterPro" id="IPR015915">
    <property type="entry name" value="Kelch-typ_b-propeller"/>
</dbReference>
<gene>
    <name evidence="2" type="ORF">OKIOD_LOCUS9696</name>
</gene>
<name>A0ABN7STJ6_OIKDI</name>
<feature type="signal peptide" evidence="1">
    <location>
        <begin position="1"/>
        <end position="21"/>
    </location>
</feature>
<dbReference type="EMBL" id="OU015566">
    <property type="protein sequence ID" value="CAG5103778.1"/>
    <property type="molecule type" value="Genomic_DNA"/>
</dbReference>